<name>A0A176RWK1_9GAMM</name>
<dbReference type="EMBL" id="LUTY01002550">
    <property type="protein sequence ID" value="OAD20105.1"/>
    <property type="molecule type" value="Genomic_DNA"/>
</dbReference>
<accession>A0A176RWK1</accession>
<sequence length="58" mass="7140">MIHISPYIRLTFIYNDKALLFQFEQVRHSRPQRFPKPLRSLYTQHGHNLRFCHSESRQ</sequence>
<organism evidence="1 2">
    <name type="scientific">Candidatus Thiomargarita nelsonii</name>
    <dbReference type="NCBI Taxonomy" id="1003181"/>
    <lineage>
        <taxon>Bacteria</taxon>
        <taxon>Pseudomonadati</taxon>
        <taxon>Pseudomonadota</taxon>
        <taxon>Gammaproteobacteria</taxon>
        <taxon>Thiotrichales</taxon>
        <taxon>Thiotrichaceae</taxon>
        <taxon>Thiomargarita</taxon>
    </lineage>
</organism>
<dbReference type="Proteomes" id="UP000076962">
    <property type="component" value="Unassembled WGS sequence"/>
</dbReference>
<dbReference type="AlphaFoldDB" id="A0A176RWK1"/>
<gene>
    <name evidence="1" type="ORF">THIOM_004214</name>
</gene>
<evidence type="ECO:0000313" key="1">
    <source>
        <dbReference type="EMBL" id="OAD20105.1"/>
    </source>
</evidence>
<evidence type="ECO:0000313" key="2">
    <source>
        <dbReference type="Proteomes" id="UP000076962"/>
    </source>
</evidence>
<proteinExistence type="predicted"/>
<protein>
    <submittedName>
        <fullName evidence="1">Uncharacterized protein</fullName>
    </submittedName>
</protein>
<comment type="caution">
    <text evidence="1">The sequence shown here is derived from an EMBL/GenBank/DDBJ whole genome shotgun (WGS) entry which is preliminary data.</text>
</comment>
<reference evidence="1 2" key="1">
    <citation type="submission" date="2016-05" db="EMBL/GenBank/DDBJ databases">
        <title>Single-cell genome of chain-forming Candidatus Thiomargarita nelsonii and comparison to other large sulfur-oxidizing bacteria.</title>
        <authorList>
            <person name="Winkel M."/>
            <person name="Salman V."/>
            <person name="Woyke T."/>
            <person name="Schulz-Vogt H."/>
            <person name="Richter M."/>
            <person name="Flood B."/>
            <person name="Bailey J."/>
            <person name="Amann R."/>
            <person name="Mussmann M."/>
        </authorList>
    </citation>
    <scope>NUCLEOTIDE SEQUENCE [LARGE SCALE GENOMIC DNA]</scope>
    <source>
        <strain evidence="1 2">THI036</strain>
    </source>
</reference>
<keyword evidence="2" id="KW-1185">Reference proteome</keyword>